<keyword evidence="3 7" id="KW-0547">Nucleotide-binding</keyword>
<dbReference type="PROSITE" id="PS50901">
    <property type="entry name" value="FTSK"/>
    <property type="match status" value="1"/>
</dbReference>
<organism evidence="11 12">
    <name type="scientific">Saccharibacillus brassicae</name>
    <dbReference type="NCBI Taxonomy" id="2583377"/>
    <lineage>
        <taxon>Bacteria</taxon>
        <taxon>Bacillati</taxon>
        <taxon>Bacillota</taxon>
        <taxon>Bacilli</taxon>
        <taxon>Bacillales</taxon>
        <taxon>Paenibacillaceae</taxon>
        <taxon>Saccharibacillus</taxon>
    </lineage>
</organism>
<evidence type="ECO:0000256" key="7">
    <source>
        <dbReference type="PROSITE-ProRule" id="PRU00289"/>
    </source>
</evidence>
<feature type="compositionally biased region" description="Low complexity" evidence="8">
    <location>
        <begin position="339"/>
        <end position="350"/>
    </location>
</feature>
<feature type="transmembrane region" description="Helical" evidence="9">
    <location>
        <begin position="185"/>
        <end position="218"/>
    </location>
</feature>
<evidence type="ECO:0000256" key="8">
    <source>
        <dbReference type="SAM" id="MobiDB-lite"/>
    </source>
</evidence>
<dbReference type="Pfam" id="PF17854">
    <property type="entry name" value="FtsK_alpha"/>
    <property type="match status" value="1"/>
</dbReference>
<name>A0A4Y6V2C7_SACBS</name>
<dbReference type="InterPro" id="IPR036388">
    <property type="entry name" value="WH-like_DNA-bd_sf"/>
</dbReference>
<dbReference type="OrthoDB" id="9807790at2"/>
<dbReference type="KEGG" id="saca:FFV09_19855"/>
<keyword evidence="9" id="KW-0472">Membrane</keyword>
<dbReference type="GO" id="GO:0016020">
    <property type="term" value="C:membrane"/>
    <property type="evidence" value="ECO:0007669"/>
    <property type="project" value="UniProtKB-SubCell"/>
</dbReference>
<feature type="transmembrane region" description="Helical" evidence="9">
    <location>
        <begin position="118"/>
        <end position="135"/>
    </location>
</feature>
<feature type="region of interest" description="Disordered" evidence="8">
    <location>
        <begin position="270"/>
        <end position="378"/>
    </location>
</feature>
<evidence type="ECO:0000256" key="6">
    <source>
        <dbReference type="ARBA" id="ARBA00023125"/>
    </source>
</evidence>
<keyword evidence="12" id="KW-1185">Reference proteome</keyword>
<dbReference type="CDD" id="cd01127">
    <property type="entry name" value="TrwB_TraG_TraD_VirD4"/>
    <property type="match status" value="1"/>
</dbReference>
<dbReference type="InterPro" id="IPR002543">
    <property type="entry name" value="FtsK_dom"/>
</dbReference>
<dbReference type="Gene3D" id="3.40.50.300">
    <property type="entry name" value="P-loop containing nucleotide triphosphate hydrolases"/>
    <property type="match status" value="1"/>
</dbReference>
<evidence type="ECO:0000256" key="5">
    <source>
        <dbReference type="ARBA" id="ARBA00022840"/>
    </source>
</evidence>
<dbReference type="InterPro" id="IPR050206">
    <property type="entry name" value="FtsK/SpoIIIE/SftA"/>
</dbReference>
<dbReference type="Proteomes" id="UP000316968">
    <property type="component" value="Chromosome"/>
</dbReference>
<feature type="binding site" evidence="7">
    <location>
        <begin position="641"/>
        <end position="648"/>
    </location>
    <ligand>
        <name>ATP</name>
        <dbReference type="ChEBI" id="CHEBI:30616"/>
    </ligand>
</feature>
<keyword evidence="6" id="KW-0238">DNA-binding</keyword>
<feature type="compositionally biased region" description="Basic and acidic residues" evidence="8">
    <location>
        <begin position="270"/>
        <end position="284"/>
    </location>
</feature>
<feature type="region of interest" description="Disordered" evidence="8">
    <location>
        <begin position="1"/>
        <end position="40"/>
    </location>
</feature>
<dbReference type="EMBL" id="CP041217">
    <property type="protein sequence ID" value="QDH22910.1"/>
    <property type="molecule type" value="Genomic_DNA"/>
</dbReference>
<gene>
    <name evidence="11" type="ORF">FFV09_19855</name>
</gene>
<feature type="transmembrane region" description="Helical" evidence="9">
    <location>
        <begin position="53"/>
        <end position="74"/>
    </location>
</feature>
<comment type="similarity">
    <text evidence="2">Belongs to the FtsK/SpoIIIE/SftA family.</text>
</comment>
<dbReference type="SMART" id="SM00382">
    <property type="entry name" value="AAA"/>
    <property type="match status" value="1"/>
</dbReference>
<dbReference type="Gene3D" id="1.10.10.10">
    <property type="entry name" value="Winged helix-like DNA-binding domain superfamily/Winged helix DNA-binding domain"/>
    <property type="match status" value="1"/>
</dbReference>
<keyword evidence="5 7" id="KW-0067">ATP-binding</keyword>
<evidence type="ECO:0000313" key="12">
    <source>
        <dbReference type="Proteomes" id="UP000316968"/>
    </source>
</evidence>
<evidence type="ECO:0000259" key="10">
    <source>
        <dbReference type="PROSITE" id="PS50901"/>
    </source>
</evidence>
<dbReference type="SMART" id="SM00843">
    <property type="entry name" value="Ftsk_gamma"/>
    <property type="match status" value="1"/>
</dbReference>
<dbReference type="SUPFAM" id="SSF52540">
    <property type="entry name" value="P-loop containing nucleoside triphosphate hydrolases"/>
    <property type="match status" value="1"/>
</dbReference>
<dbReference type="SUPFAM" id="SSF46785">
    <property type="entry name" value="Winged helix' DNA-binding domain"/>
    <property type="match status" value="1"/>
</dbReference>
<dbReference type="Pfam" id="PF09397">
    <property type="entry name" value="FtsK_gamma"/>
    <property type="match status" value="1"/>
</dbReference>
<dbReference type="GO" id="GO:0005524">
    <property type="term" value="F:ATP binding"/>
    <property type="evidence" value="ECO:0007669"/>
    <property type="project" value="UniProtKB-UniRule"/>
</dbReference>
<feature type="domain" description="FtsK" evidence="10">
    <location>
        <begin position="624"/>
        <end position="814"/>
    </location>
</feature>
<dbReference type="InterPro" id="IPR027417">
    <property type="entry name" value="P-loop_NTPase"/>
</dbReference>
<evidence type="ECO:0000256" key="1">
    <source>
        <dbReference type="ARBA" id="ARBA00004141"/>
    </source>
</evidence>
<keyword evidence="9" id="KW-1133">Transmembrane helix</keyword>
<comment type="subcellular location">
    <subcellularLocation>
        <location evidence="1">Membrane</location>
        <topology evidence="1">Multi-pass membrane protein</topology>
    </subcellularLocation>
</comment>
<dbReference type="Gene3D" id="3.30.980.40">
    <property type="match status" value="1"/>
</dbReference>
<dbReference type="PANTHER" id="PTHR22683">
    <property type="entry name" value="SPORULATION PROTEIN RELATED"/>
    <property type="match status" value="1"/>
</dbReference>
<dbReference type="GO" id="GO:0003677">
    <property type="term" value="F:DNA binding"/>
    <property type="evidence" value="ECO:0007669"/>
    <property type="project" value="UniProtKB-KW"/>
</dbReference>
<sequence>MGRACQRQEGLGLAQKKGTGTRAAGKPRANGSRAASTKNSKKKSSALGSALKYEIYGIVLITLSVIGLSGQAFIGQLLSAGFGLVLGKAYAIIPLLGVYIGLYLMIRRGIPYGWSSRKSGLVLIALAGVLTLSIVEAQSHTELEGQMSANGILAAAQSDLQRSLIAPDGPMSETTPFLRPIGGGYFGALLLSLLFLMVGMPGAILAAAVLLIIGLMLVTQRSYVDLMNGVRRKAGEAARSAGARLKEERAASEERRLEAERQAEIRALDKAEAAERRRAARPEPELEPGEETEPRRGALSLPGRRRKAVEEAELEGAQAPPEQADRIGAYRVPAEPGRSAPADDAASAMPIGRALPDNPDTEAAPPANGAKSSPQPERHAPIIRDFFEHIRAEKKIDVPSAAPGAVPADDDDEDFEEAAVSLPGAALAVGIPPTELTSAEGAAGMADSPSDGGLFPMPDGDPSIPAAAGQLLEVAEGERIKPPPKPYKLPPLSLLAMPKEDTSAAANQADYMQTARKLETTLESFGVRARVLEVVRGPAVTRYEIQPDVGVKVSRIVGLTDDIALALAAKDIRMEAPIPGKSAIGIEVPNNEVSMVTMREVMDSPVFEEAPSKLTVAFGRDISGQTIVGNLARMPHLLVAGATGSGKSVCINGIIASILYKAKPDEVKFLMVDPKMVELNVYNGIPHLLAPVVTDPRRASLALKKIVVEMEKRYELFSKSSTRNIEGYNTLMKDNPSAILPYIVVIVDELADLMMVAAGDVEDAIARLAQMARAAGIHLIIATQRPSVDVITGVIKANIPSRIAFGVSSQVDSRTILDMGGAEKLLGRGDMLFMPMGASKPVRVQGAFLSDNEVEEIVAYCSGQAEAEYDTALVPEIDDNAPDPEEAMDELYDQAVQIVVEAKQASVSLLQRRMRVGYTRAGRLVDAMEARGIVGPYEGSKPREVLISIEQLQASRAAANS</sequence>
<dbReference type="Pfam" id="PF01580">
    <property type="entry name" value="FtsK_SpoIIIE"/>
    <property type="match status" value="1"/>
</dbReference>
<keyword evidence="4" id="KW-0159">Chromosome partition</keyword>
<protein>
    <submittedName>
        <fullName evidence="11">DNA translocase FtsK</fullName>
    </submittedName>
</protein>
<dbReference type="InterPro" id="IPR003593">
    <property type="entry name" value="AAA+_ATPase"/>
</dbReference>
<accession>A0A4Y6V2C7</accession>
<keyword evidence="9" id="KW-0812">Transmembrane</keyword>
<proteinExistence type="inferred from homology"/>
<dbReference type="InterPro" id="IPR041027">
    <property type="entry name" value="FtsK_alpha"/>
</dbReference>
<dbReference type="InterPro" id="IPR036390">
    <property type="entry name" value="WH_DNA-bd_sf"/>
</dbReference>
<dbReference type="GO" id="GO:0007059">
    <property type="term" value="P:chromosome segregation"/>
    <property type="evidence" value="ECO:0007669"/>
    <property type="project" value="UniProtKB-KW"/>
</dbReference>
<reference evidence="11 12" key="1">
    <citation type="submission" date="2019-06" db="EMBL/GenBank/DDBJ databases">
        <title>Saccharibacillus brassicae sp. nov., an endophytic bacterium isolated from Chinese cabbage seeds (Brassica pekinensis).</title>
        <authorList>
            <person name="Jiang L."/>
            <person name="Lee J."/>
            <person name="Kim S.W."/>
        </authorList>
    </citation>
    <scope>NUCLEOTIDE SEQUENCE [LARGE SCALE GENOMIC DNA]</scope>
    <source>
        <strain evidence="12">KCTC 43072 / ATSA2</strain>
    </source>
</reference>
<evidence type="ECO:0000256" key="2">
    <source>
        <dbReference type="ARBA" id="ARBA00006474"/>
    </source>
</evidence>
<evidence type="ECO:0000256" key="3">
    <source>
        <dbReference type="ARBA" id="ARBA00022741"/>
    </source>
</evidence>
<dbReference type="InterPro" id="IPR018541">
    <property type="entry name" value="Ftsk_gamma"/>
</dbReference>
<feature type="transmembrane region" description="Helical" evidence="9">
    <location>
        <begin position="80"/>
        <end position="106"/>
    </location>
</feature>
<evidence type="ECO:0000256" key="4">
    <source>
        <dbReference type="ARBA" id="ARBA00022829"/>
    </source>
</evidence>
<dbReference type="PANTHER" id="PTHR22683:SF41">
    <property type="entry name" value="DNA TRANSLOCASE FTSK"/>
    <property type="match status" value="1"/>
</dbReference>
<dbReference type="AlphaFoldDB" id="A0A4Y6V2C7"/>
<evidence type="ECO:0000256" key="9">
    <source>
        <dbReference type="SAM" id="Phobius"/>
    </source>
</evidence>
<evidence type="ECO:0000313" key="11">
    <source>
        <dbReference type="EMBL" id="QDH22910.1"/>
    </source>
</evidence>